<name>A0A9P0KH70_ACAOB</name>
<accession>A0A9P0KH70</accession>
<comment type="caution">
    <text evidence="1">The sequence shown here is derived from an EMBL/GenBank/DDBJ whole genome shotgun (WGS) entry which is preliminary data.</text>
</comment>
<proteinExistence type="predicted"/>
<dbReference type="AlphaFoldDB" id="A0A9P0KH70"/>
<protein>
    <submittedName>
        <fullName evidence="1">Uncharacterized protein</fullName>
    </submittedName>
</protein>
<dbReference type="Proteomes" id="UP001152888">
    <property type="component" value="Unassembled WGS sequence"/>
</dbReference>
<evidence type="ECO:0000313" key="1">
    <source>
        <dbReference type="EMBL" id="CAH1971403.1"/>
    </source>
</evidence>
<dbReference type="EMBL" id="CAKOFQ010006785">
    <property type="protein sequence ID" value="CAH1971403.1"/>
    <property type="molecule type" value="Genomic_DNA"/>
</dbReference>
<keyword evidence="2" id="KW-1185">Reference proteome</keyword>
<sequence>MAGAKTVSPNNTRYRGRQEDDIQNIVYIRSRIFYTEGAAQAETQTPGHRGCYKDPKETFVIRFLNCLRESTTIA</sequence>
<gene>
    <name evidence="1" type="ORF">ACAOBT_LOCUS9408</name>
</gene>
<reference evidence="1" key="1">
    <citation type="submission" date="2022-03" db="EMBL/GenBank/DDBJ databases">
        <authorList>
            <person name="Sayadi A."/>
        </authorList>
    </citation>
    <scope>NUCLEOTIDE SEQUENCE</scope>
</reference>
<evidence type="ECO:0000313" key="2">
    <source>
        <dbReference type="Proteomes" id="UP001152888"/>
    </source>
</evidence>
<organism evidence="1 2">
    <name type="scientific">Acanthoscelides obtectus</name>
    <name type="common">Bean weevil</name>
    <name type="synonym">Bruchus obtectus</name>
    <dbReference type="NCBI Taxonomy" id="200917"/>
    <lineage>
        <taxon>Eukaryota</taxon>
        <taxon>Metazoa</taxon>
        <taxon>Ecdysozoa</taxon>
        <taxon>Arthropoda</taxon>
        <taxon>Hexapoda</taxon>
        <taxon>Insecta</taxon>
        <taxon>Pterygota</taxon>
        <taxon>Neoptera</taxon>
        <taxon>Endopterygota</taxon>
        <taxon>Coleoptera</taxon>
        <taxon>Polyphaga</taxon>
        <taxon>Cucujiformia</taxon>
        <taxon>Chrysomeloidea</taxon>
        <taxon>Chrysomelidae</taxon>
        <taxon>Bruchinae</taxon>
        <taxon>Bruchini</taxon>
        <taxon>Acanthoscelides</taxon>
    </lineage>
</organism>